<dbReference type="PANTHER" id="PTHR10157">
    <property type="entry name" value="DOPAMINE BETA HYDROXYLASE RELATED"/>
    <property type="match status" value="1"/>
</dbReference>
<evidence type="ECO:0000313" key="7">
    <source>
        <dbReference type="EMBL" id="GFH59401.1"/>
    </source>
</evidence>
<comment type="similarity">
    <text evidence="1">Belongs to the copper type II ascorbate-dependent monooxygenase family.</text>
</comment>
<evidence type="ECO:0000256" key="3">
    <source>
        <dbReference type="ARBA" id="ARBA00023180"/>
    </source>
</evidence>
<dbReference type="GO" id="GO:0005507">
    <property type="term" value="F:copper ion binding"/>
    <property type="evidence" value="ECO:0007669"/>
    <property type="project" value="InterPro"/>
</dbReference>
<dbReference type="Gene3D" id="2.60.120.230">
    <property type="match status" value="1"/>
</dbReference>
<gene>
    <name evidence="7" type="ORF">CTEN210_15877</name>
</gene>
<dbReference type="InterPro" id="IPR014784">
    <property type="entry name" value="Cu2_ascorb_mOase-like_C"/>
</dbReference>
<dbReference type="PANTHER" id="PTHR10157:SF23">
    <property type="entry name" value="MOXD1 HOMOLOG 1"/>
    <property type="match status" value="1"/>
</dbReference>
<dbReference type="AlphaFoldDB" id="A0AAD3HDN2"/>
<feature type="domain" description="DOMON" evidence="6">
    <location>
        <begin position="65"/>
        <end position="187"/>
    </location>
</feature>
<dbReference type="InterPro" id="IPR024548">
    <property type="entry name" value="Cu2_monoox_C"/>
</dbReference>
<comment type="caution">
    <text evidence="7">The sequence shown here is derived from an EMBL/GenBank/DDBJ whole genome shotgun (WGS) entry which is preliminary data.</text>
</comment>
<dbReference type="PROSITE" id="PS50836">
    <property type="entry name" value="DOMON"/>
    <property type="match status" value="1"/>
</dbReference>
<evidence type="ECO:0000313" key="8">
    <source>
        <dbReference type="Proteomes" id="UP001054902"/>
    </source>
</evidence>
<dbReference type="InterPro" id="IPR005018">
    <property type="entry name" value="DOMON_domain"/>
</dbReference>
<dbReference type="InterPro" id="IPR036939">
    <property type="entry name" value="Cu2_ascorb_mOase_N_sf"/>
</dbReference>
<feature type="compositionally biased region" description="Polar residues" evidence="4">
    <location>
        <begin position="542"/>
        <end position="579"/>
    </location>
</feature>
<reference evidence="7 8" key="1">
    <citation type="journal article" date="2021" name="Sci. Rep.">
        <title>The genome of the diatom Chaetoceros tenuissimus carries an ancient integrated fragment of an extant virus.</title>
        <authorList>
            <person name="Hongo Y."/>
            <person name="Kimura K."/>
            <person name="Takaki Y."/>
            <person name="Yoshida Y."/>
            <person name="Baba S."/>
            <person name="Kobayashi G."/>
            <person name="Nagasaki K."/>
            <person name="Hano T."/>
            <person name="Tomaru Y."/>
        </authorList>
    </citation>
    <scope>NUCLEOTIDE SEQUENCE [LARGE SCALE GENOMIC DNA]</scope>
    <source>
        <strain evidence="7 8">NIES-3715</strain>
    </source>
</reference>
<evidence type="ECO:0000256" key="4">
    <source>
        <dbReference type="SAM" id="MobiDB-lite"/>
    </source>
</evidence>
<dbReference type="GO" id="GO:0004500">
    <property type="term" value="F:dopamine beta-monooxygenase activity"/>
    <property type="evidence" value="ECO:0007669"/>
    <property type="project" value="InterPro"/>
</dbReference>
<dbReference type="Pfam" id="PF01082">
    <property type="entry name" value="Cu2_monooxygen"/>
    <property type="match status" value="1"/>
</dbReference>
<proteinExistence type="inferred from homology"/>
<dbReference type="SUPFAM" id="SSF49742">
    <property type="entry name" value="PHM/PNGase F"/>
    <property type="match status" value="2"/>
</dbReference>
<accession>A0AAD3HDN2</accession>
<keyword evidence="3" id="KW-0325">Glycoprotein</keyword>
<keyword evidence="8" id="KW-1185">Reference proteome</keyword>
<dbReference type="EMBL" id="BLLK01000062">
    <property type="protein sequence ID" value="GFH59401.1"/>
    <property type="molecule type" value="Genomic_DNA"/>
</dbReference>
<evidence type="ECO:0000259" key="6">
    <source>
        <dbReference type="PROSITE" id="PS50836"/>
    </source>
</evidence>
<keyword evidence="5" id="KW-0732">Signal</keyword>
<feature type="region of interest" description="Disordered" evidence="4">
    <location>
        <begin position="533"/>
        <end position="603"/>
    </location>
</feature>
<dbReference type="Pfam" id="PF03712">
    <property type="entry name" value="Cu2_monoox_C"/>
    <property type="match status" value="1"/>
</dbReference>
<organism evidence="7 8">
    <name type="scientific">Chaetoceros tenuissimus</name>
    <dbReference type="NCBI Taxonomy" id="426638"/>
    <lineage>
        <taxon>Eukaryota</taxon>
        <taxon>Sar</taxon>
        <taxon>Stramenopiles</taxon>
        <taxon>Ochrophyta</taxon>
        <taxon>Bacillariophyta</taxon>
        <taxon>Coscinodiscophyceae</taxon>
        <taxon>Chaetocerotophycidae</taxon>
        <taxon>Chaetocerotales</taxon>
        <taxon>Chaetocerotaceae</taxon>
        <taxon>Chaetoceros</taxon>
    </lineage>
</organism>
<dbReference type="InterPro" id="IPR000945">
    <property type="entry name" value="DBH-like"/>
</dbReference>
<dbReference type="Gene3D" id="2.60.120.310">
    <property type="entry name" value="Copper type II, ascorbate-dependent monooxygenase, N-terminal domain"/>
    <property type="match status" value="1"/>
</dbReference>
<evidence type="ECO:0000256" key="5">
    <source>
        <dbReference type="SAM" id="SignalP"/>
    </source>
</evidence>
<name>A0AAD3HDN2_9STRA</name>
<dbReference type="InterPro" id="IPR045266">
    <property type="entry name" value="DOH_DOMON"/>
</dbReference>
<feature type="signal peptide" evidence="5">
    <location>
        <begin position="1"/>
        <end position="20"/>
    </location>
</feature>
<keyword evidence="2" id="KW-1015">Disulfide bond</keyword>
<dbReference type="InterPro" id="IPR008977">
    <property type="entry name" value="PHM/PNGase_F_dom_sf"/>
</dbReference>
<feature type="compositionally biased region" description="Low complexity" evidence="4">
    <location>
        <begin position="580"/>
        <end position="598"/>
    </location>
</feature>
<feature type="chain" id="PRO_5042249087" description="DOMON domain-containing protein" evidence="5">
    <location>
        <begin position="21"/>
        <end position="638"/>
    </location>
</feature>
<evidence type="ECO:0000256" key="1">
    <source>
        <dbReference type="ARBA" id="ARBA00010676"/>
    </source>
</evidence>
<dbReference type="InterPro" id="IPR000323">
    <property type="entry name" value="Cu2_ascorb_mOase_N"/>
</dbReference>
<dbReference type="CDD" id="cd09631">
    <property type="entry name" value="DOMON_DOH"/>
    <property type="match status" value="1"/>
</dbReference>
<protein>
    <recommendedName>
        <fullName evidence="6">DOMON domain-containing protein</fullName>
    </recommendedName>
</protein>
<dbReference type="Pfam" id="PF03351">
    <property type="entry name" value="DOMON"/>
    <property type="match status" value="1"/>
</dbReference>
<sequence>MYTFLLRAATLLLLVVAVLATCDTENPLDPSSSTGGTEYHQWLSSLSPNQYEGNVYIPTASNPCVGMAFHWRMDKESSKIYIGVAAQATGWVALGFSETGGMRGADIVYFEAMSNQLVDAHVGDAYAKPQSDMIQDWKLNNNIITSDGFIIFEAERALFTNYGNEDHILIDDSSVFVRDHIVIGAWGEGTISFHGKNVVKSSVQLFSSAESTGGDGLTLFRKEMNERSDGHVILKLNNYRIPIDETTYHEVCFSGSDLLELGLFPDSSSPTYIIGLEYLVDPNTVKYAHHILLKGDASTTSCNQWGTQILSGWTPGNDYLLFPENIGLKVGSDSYKSLSLEYHFDNIDGDNNKIDNGTGVKIYYSNKPVEHELGVVVMGDGLVNLEDTKIGNGKSRHDFTCPSSCTQNSLGVNEVNVVAEGHHMHAKGKRMVTSVERGGIVINKAETNYWDFKQSGIGTVRQKPYKMKKGDQYHTTCYYESYEETRFGLASSEEMCMTFVYYYPKQDLFLYCGPNFFLPSCGSSYDASMLESDSTFDREMTQSRAPTDSPIITPSARPTSNPKNSPVSTPVQVPVNNPETTNIPSASSNPSSSFSNTPTDHEETLLPTLNTDIQTTSAAEASLAFSFHTITIVILLLI</sequence>
<dbReference type="Proteomes" id="UP001054902">
    <property type="component" value="Unassembled WGS sequence"/>
</dbReference>
<evidence type="ECO:0000256" key="2">
    <source>
        <dbReference type="ARBA" id="ARBA00023157"/>
    </source>
</evidence>